<dbReference type="RefSeq" id="WP_188784244.1">
    <property type="nucleotide sequence ID" value="NZ_BMNI01000005.1"/>
</dbReference>
<reference evidence="5" key="1">
    <citation type="journal article" date="2019" name="Int. J. Syst. Evol. Microbiol.">
        <title>The Global Catalogue of Microorganisms (GCM) 10K type strain sequencing project: providing services to taxonomists for standard genome sequencing and annotation.</title>
        <authorList>
            <consortium name="The Broad Institute Genomics Platform"/>
            <consortium name="The Broad Institute Genome Sequencing Center for Infectious Disease"/>
            <person name="Wu L."/>
            <person name="Ma J."/>
        </authorList>
    </citation>
    <scope>NUCLEOTIDE SEQUENCE [LARGE SCALE GENOMIC DNA]</scope>
    <source>
        <strain evidence="5">CGMCC 4.7371</strain>
    </source>
</reference>
<dbReference type="Proteomes" id="UP000655410">
    <property type="component" value="Unassembled WGS sequence"/>
</dbReference>
<keyword evidence="5" id="KW-1185">Reference proteome</keyword>
<feature type="compositionally biased region" description="Low complexity" evidence="1">
    <location>
        <begin position="314"/>
        <end position="337"/>
    </location>
</feature>
<evidence type="ECO:0000256" key="2">
    <source>
        <dbReference type="SAM" id="Phobius"/>
    </source>
</evidence>
<keyword evidence="2" id="KW-0472">Membrane</keyword>
<evidence type="ECO:0000313" key="4">
    <source>
        <dbReference type="EMBL" id="GGO90977.1"/>
    </source>
</evidence>
<protein>
    <recommendedName>
        <fullName evidence="3">DUF5667 domain-containing protein</fullName>
    </recommendedName>
</protein>
<feature type="region of interest" description="Disordered" evidence="1">
    <location>
        <begin position="268"/>
        <end position="287"/>
    </location>
</feature>
<evidence type="ECO:0000313" key="5">
    <source>
        <dbReference type="Proteomes" id="UP000655410"/>
    </source>
</evidence>
<sequence>MSPVSPARRRAEEFASLLEGRGGSAAAHSDALEVVSALRTAVAPQPSAAYVEELRSNLLAAADTLLAPTPSRLTLAEQVTTAPQRHRRKLSVAIGTLAVLGSTTGVAMAAQSALPGESLYPIKRILESAQTSLSPDDAARASRIMDLAGDRLTETQALADSGSPSSRAQIPHSLEDFVAQATQAADTLLGEYSDSGDVSTIIELRDFLRDSLDALAGLKGSVPDEYSDDFDAAVNALLSIDEQALSACGDCGGLLDVPAILLSGAPIAPDTTTTPRTSTPRVAPSPSAATNAVTDLLNQLPKVGSSTSVLPKVPTVGSASPTPTTSTTSKPTGTIGSILGTDGTITQPLTDTLDGALDPLLDPLLGDNGLL</sequence>
<gene>
    <name evidence="4" type="ORF">GCM10011584_24020</name>
</gene>
<keyword evidence="2" id="KW-1133">Transmembrane helix</keyword>
<evidence type="ECO:0000259" key="3">
    <source>
        <dbReference type="Pfam" id="PF18915"/>
    </source>
</evidence>
<dbReference type="InterPro" id="IPR043725">
    <property type="entry name" value="DUF5667"/>
</dbReference>
<feature type="region of interest" description="Disordered" evidence="1">
    <location>
        <begin position="305"/>
        <end position="343"/>
    </location>
</feature>
<keyword evidence="2" id="KW-0812">Transmembrane</keyword>
<proteinExistence type="predicted"/>
<name>A0ABQ2NDF5_9ACTN</name>
<dbReference type="Pfam" id="PF18915">
    <property type="entry name" value="DUF5667"/>
    <property type="match status" value="1"/>
</dbReference>
<dbReference type="EMBL" id="BMNI01000005">
    <property type="protein sequence ID" value="GGO90977.1"/>
    <property type="molecule type" value="Genomic_DNA"/>
</dbReference>
<feature type="domain" description="DUF5667" evidence="3">
    <location>
        <begin position="113"/>
        <end position="216"/>
    </location>
</feature>
<organism evidence="4 5">
    <name type="scientific">Nocardioides phosphati</name>
    <dbReference type="NCBI Taxonomy" id="1867775"/>
    <lineage>
        <taxon>Bacteria</taxon>
        <taxon>Bacillati</taxon>
        <taxon>Actinomycetota</taxon>
        <taxon>Actinomycetes</taxon>
        <taxon>Propionibacteriales</taxon>
        <taxon>Nocardioidaceae</taxon>
        <taxon>Nocardioides</taxon>
    </lineage>
</organism>
<feature type="transmembrane region" description="Helical" evidence="2">
    <location>
        <begin position="90"/>
        <end position="110"/>
    </location>
</feature>
<evidence type="ECO:0000256" key="1">
    <source>
        <dbReference type="SAM" id="MobiDB-lite"/>
    </source>
</evidence>
<comment type="caution">
    <text evidence="4">The sequence shown here is derived from an EMBL/GenBank/DDBJ whole genome shotgun (WGS) entry which is preliminary data.</text>
</comment>
<accession>A0ABQ2NDF5</accession>